<evidence type="ECO:0000313" key="3">
    <source>
        <dbReference type="RefSeq" id="XP_013788496.1"/>
    </source>
</evidence>
<organism evidence="2 3">
    <name type="scientific">Limulus polyphemus</name>
    <name type="common">Atlantic horseshoe crab</name>
    <dbReference type="NCBI Taxonomy" id="6850"/>
    <lineage>
        <taxon>Eukaryota</taxon>
        <taxon>Metazoa</taxon>
        <taxon>Ecdysozoa</taxon>
        <taxon>Arthropoda</taxon>
        <taxon>Chelicerata</taxon>
        <taxon>Merostomata</taxon>
        <taxon>Xiphosura</taxon>
        <taxon>Limulidae</taxon>
        <taxon>Limulus</taxon>
    </lineage>
</organism>
<gene>
    <name evidence="3 4" type="primary">LOC106472399</name>
</gene>
<dbReference type="PANTHER" id="PTHR28467">
    <property type="entry name" value="PAXIP1-ASSOCIATED GLUTAMATE-RICH PROTEIN 1"/>
    <property type="match status" value="1"/>
</dbReference>
<dbReference type="Proteomes" id="UP000694941">
    <property type="component" value="Unplaced"/>
</dbReference>
<feature type="region of interest" description="Disordered" evidence="1">
    <location>
        <begin position="141"/>
        <end position="169"/>
    </location>
</feature>
<evidence type="ECO:0000313" key="2">
    <source>
        <dbReference type="Proteomes" id="UP000694941"/>
    </source>
</evidence>
<dbReference type="RefSeq" id="XP_013788496.1">
    <property type="nucleotide sequence ID" value="XM_013933042.2"/>
</dbReference>
<feature type="compositionally biased region" description="Basic and acidic residues" evidence="1">
    <location>
        <begin position="75"/>
        <end position="94"/>
    </location>
</feature>
<proteinExistence type="predicted"/>
<evidence type="ECO:0000313" key="4">
    <source>
        <dbReference type="RefSeq" id="XP_022256686.1"/>
    </source>
</evidence>
<name>A0ABM1BTS2_LIMPO</name>
<accession>A0ABM1BTS2</accession>
<keyword evidence="2" id="KW-1185">Reference proteome</keyword>
<dbReference type="RefSeq" id="XP_022256686.1">
    <property type="nucleotide sequence ID" value="XM_022400978.1"/>
</dbReference>
<feature type="compositionally biased region" description="Acidic residues" evidence="1">
    <location>
        <begin position="96"/>
        <end position="105"/>
    </location>
</feature>
<dbReference type="InterPro" id="IPR028213">
    <property type="entry name" value="PA1"/>
</dbReference>
<reference evidence="3 4" key="1">
    <citation type="submission" date="2025-05" db="UniProtKB">
        <authorList>
            <consortium name="RefSeq"/>
        </authorList>
    </citation>
    <scope>IDENTIFICATION</scope>
    <source>
        <tissue evidence="3 4">Muscle</tissue>
    </source>
</reference>
<protein>
    <submittedName>
        <fullName evidence="3 4">PAXIP1-associated glutamate-rich protein 1-like</fullName>
    </submittedName>
</protein>
<dbReference type="Pfam" id="PF15364">
    <property type="entry name" value="PAXIP1_C"/>
    <property type="match status" value="1"/>
</dbReference>
<dbReference type="GeneID" id="106472399"/>
<dbReference type="PANTHER" id="PTHR28467:SF1">
    <property type="entry name" value="PAXIP1-ASSOCIATED GLUTAMATE-RICH PROTEIN 1"/>
    <property type="match status" value="1"/>
</dbReference>
<feature type="region of interest" description="Disordered" evidence="1">
    <location>
        <begin position="65"/>
        <end position="129"/>
    </location>
</feature>
<evidence type="ECO:0000256" key="1">
    <source>
        <dbReference type="SAM" id="MobiDB-lite"/>
    </source>
</evidence>
<feature type="compositionally biased region" description="Polar residues" evidence="1">
    <location>
        <begin position="153"/>
        <end position="169"/>
    </location>
</feature>
<sequence length="169" mass="19694">MTEVRQAQERDQEDWNVSCSDEEKYFGIKEENVSNQNWQPKAEDIVRLYNILDKRGIIELEWHCPGRRSPSVHSNESESIDRRMPEIEDSKQLEPNEFDFDDDGNEVTTPKVTPRHRSTPGSSAQKRVARLEKVMLDIRRHRRLDELEGQTPKKGSNNNFGNIAITETD</sequence>